<protein>
    <submittedName>
        <fullName evidence="1">Uncharacterized protein</fullName>
    </submittedName>
</protein>
<evidence type="ECO:0000313" key="1">
    <source>
        <dbReference type="EMBL" id="ACB77611.1"/>
    </source>
</evidence>
<dbReference type="RefSeq" id="WP_012377137.1">
    <property type="nucleotide sequence ID" value="NC_010571.1"/>
</dbReference>
<organism evidence="1 2">
    <name type="scientific">Opitutus terrae (strain DSM 11246 / JCM 15787 / PB90-1)</name>
    <dbReference type="NCBI Taxonomy" id="452637"/>
    <lineage>
        <taxon>Bacteria</taxon>
        <taxon>Pseudomonadati</taxon>
        <taxon>Verrucomicrobiota</taxon>
        <taxon>Opitutia</taxon>
        <taxon>Opitutales</taxon>
        <taxon>Opitutaceae</taxon>
        <taxon>Opitutus</taxon>
    </lineage>
</organism>
<dbReference type="KEGG" id="ote:Oter_4339"/>
<proteinExistence type="predicted"/>
<accession>B1ZRG1</accession>
<dbReference type="OrthoDB" id="196061at2"/>
<sequence length="108" mass="11640">MIKLCDLNPAAREKLPPGFRDKSGIGVHYVDAFVAPMNTALPDGTRVSCKRKGLRVTLKVGTKKGDGLMRRLEVSRDPVVMLQAALQEAAKAAGVELQLTDTEILLAP</sequence>
<name>B1ZRG1_OPITP</name>
<dbReference type="Proteomes" id="UP000007013">
    <property type="component" value="Chromosome"/>
</dbReference>
<gene>
    <name evidence="1" type="ordered locus">Oter_4339</name>
</gene>
<dbReference type="STRING" id="452637.Oter_4339"/>
<keyword evidence="2" id="KW-1185">Reference proteome</keyword>
<reference evidence="1 2" key="1">
    <citation type="journal article" date="2011" name="J. Bacteriol.">
        <title>Genome sequence of the verrucomicrobium Opitutus terrae PB90-1, an abundant inhabitant of rice paddy soil ecosystems.</title>
        <authorList>
            <person name="van Passel M.W."/>
            <person name="Kant R."/>
            <person name="Palva A."/>
            <person name="Copeland A."/>
            <person name="Lucas S."/>
            <person name="Lapidus A."/>
            <person name="Glavina del Rio T."/>
            <person name="Pitluck S."/>
            <person name="Goltsman E."/>
            <person name="Clum A."/>
            <person name="Sun H."/>
            <person name="Schmutz J."/>
            <person name="Larimer F.W."/>
            <person name="Land M.L."/>
            <person name="Hauser L."/>
            <person name="Kyrpides N."/>
            <person name="Mikhailova N."/>
            <person name="Richardson P.P."/>
            <person name="Janssen P.H."/>
            <person name="de Vos W.M."/>
            <person name="Smidt H."/>
        </authorList>
    </citation>
    <scope>NUCLEOTIDE SEQUENCE [LARGE SCALE GENOMIC DNA]</scope>
    <source>
        <strain evidence="2">DSM 11246 / JCM 15787 / PB90-1</strain>
    </source>
</reference>
<dbReference type="EMBL" id="CP001032">
    <property type="protein sequence ID" value="ACB77611.1"/>
    <property type="molecule type" value="Genomic_DNA"/>
</dbReference>
<dbReference type="AlphaFoldDB" id="B1ZRG1"/>
<evidence type="ECO:0000313" key="2">
    <source>
        <dbReference type="Proteomes" id="UP000007013"/>
    </source>
</evidence>
<dbReference type="eggNOG" id="ENOG50337Y7">
    <property type="taxonomic scope" value="Bacteria"/>
</dbReference>
<dbReference type="HOGENOM" id="CLU_172454_0_0_0"/>